<evidence type="ECO:0000313" key="1">
    <source>
        <dbReference type="EMBL" id="KAF6218839.1"/>
    </source>
</evidence>
<protein>
    <submittedName>
        <fullName evidence="1">Uncharacterized protein</fullName>
    </submittedName>
</protein>
<organism evidence="1 2">
    <name type="scientific">Letharia lupina</name>
    <dbReference type="NCBI Taxonomy" id="560253"/>
    <lineage>
        <taxon>Eukaryota</taxon>
        <taxon>Fungi</taxon>
        <taxon>Dikarya</taxon>
        <taxon>Ascomycota</taxon>
        <taxon>Pezizomycotina</taxon>
        <taxon>Lecanoromycetes</taxon>
        <taxon>OSLEUM clade</taxon>
        <taxon>Lecanoromycetidae</taxon>
        <taxon>Lecanorales</taxon>
        <taxon>Lecanorineae</taxon>
        <taxon>Parmeliaceae</taxon>
        <taxon>Letharia</taxon>
    </lineage>
</organism>
<dbReference type="Proteomes" id="UP000593566">
    <property type="component" value="Unassembled WGS sequence"/>
</dbReference>
<reference evidence="1 2" key="1">
    <citation type="journal article" date="2020" name="Genomics">
        <title>Complete, high-quality genomes from long-read metagenomic sequencing of two wolf lichen thalli reveals enigmatic genome architecture.</title>
        <authorList>
            <person name="McKenzie S.K."/>
            <person name="Walston R.F."/>
            <person name="Allen J.L."/>
        </authorList>
    </citation>
    <scope>NUCLEOTIDE SEQUENCE [LARGE SCALE GENOMIC DNA]</scope>
    <source>
        <strain evidence="1">WasteWater1</strain>
    </source>
</reference>
<dbReference type="AlphaFoldDB" id="A0A8H6F8S9"/>
<dbReference type="GeneID" id="59333788"/>
<evidence type="ECO:0000313" key="2">
    <source>
        <dbReference type="Proteomes" id="UP000593566"/>
    </source>
</evidence>
<accession>A0A8H6F8S9</accession>
<comment type="caution">
    <text evidence="1">The sequence shown here is derived from an EMBL/GenBank/DDBJ whole genome shotgun (WGS) entry which is preliminary data.</text>
</comment>
<sequence length="215" mass="24210">MPGERTSCEMNLNDDGDMKKTLRALMLQGYIILKDATTVEECWDGAVQDLSNHRLVQEIMTANNEDGFVVLHHECYYMEAGQQPIQHNNSAARRAEPMFLAFHLGGQKGVTKWVITCDEGENGEMTEIYVPVEAVAGDIFLCNARHDRSDPAPCIPKDALCNLIRIQWKIKVTLKFGSLHTLNVTKITSSYVQRIDDIASTYVHQEVPAMHIIFS</sequence>
<dbReference type="EMBL" id="JACCJB010000021">
    <property type="protein sequence ID" value="KAF6218839.1"/>
    <property type="molecule type" value="Genomic_DNA"/>
</dbReference>
<name>A0A8H6F8S9_9LECA</name>
<gene>
    <name evidence="1" type="ORF">HO133_005382</name>
</gene>
<dbReference type="RefSeq" id="XP_037148274.1">
    <property type="nucleotide sequence ID" value="XM_037296292.1"/>
</dbReference>
<keyword evidence="2" id="KW-1185">Reference proteome</keyword>
<proteinExistence type="predicted"/>